<evidence type="ECO:0000256" key="1">
    <source>
        <dbReference type="SAM" id="MobiDB-lite"/>
    </source>
</evidence>
<gene>
    <name evidence="3" type="ORF">V6N12_067584</name>
</gene>
<feature type="region of interest" description="Disordered" evidence="1">
    <location>
        <begin position="55"/>
        <end position="88"/>
    </location>
</feature>
<accession>A0ABR2B8X4</accession>
<dbReference type="Proteomes" id="UP001472677">
    <property type="component" value="Unassembled WGS sequence"/>
</dbReference>
<sequence>MNQLLDSPHDALAFNYLSFGILTVVNNLWTWVAVVTAGLSFWTIRAAAGVITSSGCVQSDGQKPSPPISGPAQDESRPVPEAGDRPTPSAFVVGTSVSPLVSTGVTKGGKFKVRVYYEDDREKSGVDFDGHGGMTVRGWSDGVGGGDCSGWWERELTLRKGEMGWYRYQDLTALNGNVVRLWDESCKCSRRR</sequence>
<evidence type="ECO:0000313" key="4">
    <source>
        <dbReference type="Proteomes" id="UP001472677"/>
    </source>
</evidence>
<keyword evidence="2" id="KW-1133">Transmembrane helix</keyword>
<evidence type="ECO:0000313" key="3">
    <source>
        <dbReference type="EMBL" id="KAK8503198.1"/>
    </source>
</evidence>
<comment type="caution">
    <text evidence="3">The sequence shown here is derived from an EMBL/GenBank/DDBJ whole genome shotgun (WGS) entry which is preliminary data.</text>
</comment>
<organism evidence="3 4">
    <name type="scientific">Hibiscus sabdariffa</name>
    <name type="common">roselle</name>
    <dbReference type="NCBI Taxonomy" id="183260"/>
    <lineage>
        <taxon>Eukaryota</taxon>
        <taxon>Viridiplantae</taxon>
        <taxon>Streptophyta</taxon>
        <taxon>Embryophyta</taxon>
        <taxon>Tracheophyta</taxon>
        <taxon>Spermatophyta</taxon>
        <taxon>Magnoliopsida</taxon>
        <taxon>eudicotyledons</taxon>
        <taxon>Gunneridae</taxon>
        <taxon>Pentapetalae</taxon>
        <taxon>rosids</taxon>
        <taxon>malvids</taxon>
        <taxon>Malvales</taxon>
        <taxon>Malvaceae</taxon>
        <taxon>Malvoideae</taxon>
        <taxon>Hibiscus</taxon>
    </lineage>
</organism>
<dbReference type="PANTHER" id="PTHR36369:SF1">
    <property type="entry name" value="TRANSMEMBRANE PROTEIN"/>
    <property type="match status" value="1"/>
</dbReference>
<proteinExistence type="predicted"/>
<reference evidence="3 4" key="1">
    <citation type="journal article" date="2024" name="G3 (Bethesda)">
        <title>Genome assembly of Hibiscus sabdariffa L. provides insights into metabolisms of medicinal natural products.</title>
        <authorList>
            <person name="Kim T."/>
        </authorList>
    </citation>
    <scope>NUCLEOTIDE SEQUENCE [LARGE SCALE GENOMIC DNA]</scope>
    <source>
        <strain evidence="3">TK-2024</strain>
        <tissue evidence="3">Old leaves</tissue>
    </source>
</reference>
<feature type="transmembrane region" description="Helical" evidence="2">
    <location>
        <begin position="20"/>
        <end position="44"/>
    </location>
</feature>
<feature type="compositionally biased region" description="Basic and acidic residues" evidence="1">
    <location>
        <begin position="74"/>
        <end position="84"/>
    </location>
</feature>
<dbReference type="PANTHER" id="PTHR36369">
    <property type="entry name" value="TRANSMEMBRANE PROTEIN"/>
    <property type="match status" value="1"/>
</dbReference>
<keyword evidence="2" id="KW-0812">Transmembrane</keyword>
<dbReference type="EMBL" id="JBBPBM010000154">
    <property type="protein sequence ID" value="KAK8503198.1"/>
    <property type="molecule type" value="Genomic_DNA"/>
</dbReference>
<name>A0ABR2B8X4_9ROSI</name>
<evidence type="ECO:0000256" key="2">
    <source>
        <dbReference type="SAM" id="Phobius"/>
    </source>
</evidence>
<keyword evidence="2" id="KW-0472">Membrane</keyword>
<protein>
    <submittedName>
        <fullName evidence="3">Uncharacterized protein</fullName>
    </submittedName>
</protein>
<keyword evidence="4" id="KW-1185">Reference proteome</keyword>